<reference evidence="10 11" key="1">
    <citation type="submission" date="2015-12" db="EMBL/GenBank/DDBJ databases">
        <title>Draft Genome Sequence of Desulfitobacterium hafniense Strain DH, a Sulfate-reducing Bacterium Isolated from Paddy Soils.</title>
        <authorList>
            <person name="Bao P."/>
            <person name="Zhang X."/>
            <person name="Li G."/>
        </authorList>
    </citation>
    <scope>NUCLEOTIDE SEQUENCE [LARGE SCALE GENOMIC DNA]</scope>
    <source>
        <strain evidence="10 11">DH</strain>
    </source>
</reference>
<evidence type="ECO:0000313" key="10">
    <source>
        <dbReference type="EMBL" id="KTE93861.1"/>
    </source>
</evidence>
<accession>A0A0W1JQL2</accession>
<feature type="transmembrane region" description="Helical" evidence="7">
    <location>
        <begin position="180"/>
        <end position="201"/>
    </location>
</feature>
<evidence type="ECO:0000256" key="7">
    <source>
        <dbReference type="SAM" id="Phobius"/>
    </source>
</evidence>
<evidence type="ECO:0000259" key="9">
    <source>
        <dbReference type="Pfam" id="PF13807"/>
    </source>
</evidence>
<evidence type="ECO:0000256" key="1">
    <source>
        <dbReference type="ARBA" id="ARBA00004651"/>
    </source>
</evidence>
<evidence type="ECO:0000256" key="5">
    <source>
        <dbReference type="ARBA" id="ARBA00022989"/>
    </source>
</evidence>
<evidence type="ECO:0000259" key="8">
    <source>
        <dbReference type="Pfam" id="PF02706"/>
    </source>
</evidence>
<evidence type="ECO:0000256" key="4">
    <source>
        <dbReference type="ARBA" id="ARBA00022692"/>
    </source>
</evidence>
<gene>
    <name evidence="10" type="ORF">AT727_02590</name>
</gene>
<keyword evidence="6 7" id="KW-0472">Membrane</keyword>
<protein>
    <submittedName>
        <fullName evidence="10">Lipopolysaccharide biosynthesis protein</fullName>
    </submittedName>
</protein>
<dbReference type="InterPro" id="IPR050445">
    <property type="entry name" value="Bact_polysacc_biosynth/exp"/>
</dbReference>
<dbReference type="InterPro" id="IPR032807">
    <property type="entry name" value="GNVR"/>
</dbReference>
<dbReference type="GO" id="GO:0004713">
    <property type="term" value="F:protein tyrosine kinase activity"/>
    <property type="evidence" value="ECO:0007669"/>
    <property type="project" value="TreeGrafter"/>
</dbReference>
<dbReference type="GO" id="GO:0005886">
    <property type="term" value="C:plasma membrane"/>
    <property type="evidence" value="ECO:0007669"/>
    <property type="project" value="UniProtKB-SubCell"/>
</dbReference>
<sequence length="231" mass="25484">MEEQEIDLIELWEAIKKRWIIVVIIPLIAALTSGIVNFFILDPIYEASTTLIVGKKASEEQQASQLLDNSVLQANKQLALTYSEIAKSRTVEENVINKLNLQYTKEELDKKITVESVKNTEILAISVQDKDPLLAAAIANTMAEKFSESVINIKKVDSVSIVDEAVSPNQPVKPKKTRNVLIAFAVGLIASVGLALLLEFLDNTIKNSKDVEKILGLPVLGEIPLYETDKA</sequence>
<evidence type="ECO:0000256" key="3">
    <source>
        <dbReference type="ARBA" id="ARBA00022475"/>
    </source>
</evidence>
<dbReference type="EMBL" id="LOCK01000001">
    <property type="protein sequence ID" value="KTE93861.1"/>
    <property type="molecule type" value="Genomic_DNA"/>
</dbReference>
<comment type="caution">
    <text evidence="10">The sequence shown here is derived from an EMBL/GenBank/DDBJ whole genome shotgun (WGS) entry which is preliminary data.</text>
</comment>
<dbReference type="Proteomes" id="UP000054623">
    <property type="component" value="Unassembled WGS sequence"/>
</dbReference>
<dbReference type="Pfam" id="PF13807">
    <property type="entry name" value="GNVR"/>
    <property type="match status" value="1"/>
</dbReference>
<keyword evidence="4 7" id="KW-0812">Transmembrane</keyword>
<feature type="domain" description="Tyrosine-protein kinase G-rich" evidence="9">
    <location>
        <begin position="147"/>
        <end position="197"/>
    </location>
</feature>
<evidence type="ECO:0000256" key="6">
    <source>
        <dbReference type="ARBA" id="ARBA00023136"/>
    </source>
</evidence>
<dbReference type="AlphaFoldDB" id="A0A0W1JQL2"/>
<keyword evidence="5 7" id="KW-1133">Transmembrane helix</keyword>
<feature type="domain" description="Polysaccharide chain length determinant N-terminal" evidence="8">
    <location>
        <begin position="4"/>
        <end position="99"/>
    </location>
</feature>
<name>A0A0W1JQL2_DESHA</name>
<dbReference type="Pfam" id="PF02706">
    <property type="entry name" value="Wzz"/>
    <property type="match status" value="1"/>
</dbReference>
<evidence type="ECO:0000313" key="11">
    <source>
        <dbReference type="Proteomes" id="UP000054623"/>
    </source>
</evidence>
<proteinExistence type="inferred from homology"/>
<feature type="transmembrane region" description="Helical" evidence="7">
    <location>
        <begin position="20"/>
        <end position="41"/>
    </location>
</feature>
<dbReference type="InterPro" id="IPR003856">
    <property type="entry name" value="LPS_length_determ_N"/>
</dbReference>
<keyword evidence="3" id="KW-1003">Cell membrane</keyword>
<dbReference type="OrthoDB" id="2360475at2"/>
<dbReference type="PANTHER" id="PTHR32309">
    <property type="entry name" value="TYROSINE-PROTEIN KINASE"/>
    <property type="match status" value="1"/>
</dbReference>
<comment type="subcellular location">
    <subcellularLocation>
        <location evidence="1">Cell membrane</location>
        <topology evidence="1">Multi-pass membrane protein</topology>
    </subcellularLocation>
</comment>
<evidence type="ECO:0000256" key="2">
    <source>
        <dbReference type="ARBA" id="ARBA00006683"/>
    </source>
</evidence>
<comment type="similarity">
    <text evidence="2">Belongs to the CpsC/CapA family.</text>
</comment>
<organism evidence="10 11">
    <name type="scientific">Desulfitobacterium hafniense</name>
    <name type="common">Desulfitobacterium frappieri</name>
    <dbReference type="NCBI Taxonomy" id="49338"/>
    <lineage>
        <taxon>Bacteria</taxon>
        <taxon>Bacillati</taxon>
        <taxon>Bacillota</taxon>
        <taxon>Clostridia</taxon>
        <taxon>Eubacteriales</taxon>
        <taxon>Desulfitobacteriaceae</taxon>
        <taxon>Desulfitobacterium</taxon>
    </lineage>
</organism>
<dbReference type="PANTHER" id="PTHR32309:SF13">
    <property type="entry name" value="FERRIC ENTEROBACTIN TRANSPORT PROTEIN FEPE"/>
    <property type="match status" value="1"/>
</dbReference>
<dbReference type="RefSeq" id="WP_058490662.1">
    <property type="nucleotide sequence ID" value="NZ_LOCK01000001.1"/>
</dbReference>